<organism evidence="3 4">
    <name type="scientific">Croceicoccus esteveae</name>
    <dbReference type="NCBI Taxonomy" id="3075597"/>
    <lineage>
        <taxon>Bacteria</taxon>
        <taxon>Pseudomonadati</taxon>
        <taxon>Pseudomonadota</taxon>
        <taxon>Alphaproteobacteria</taxon>
        <taxon>Sphingomonadales</taxon>
        <taxon>Erythrobacteraceae</taxon>
        <taxon>Croceicoccus</taxon>
    </lineage>
</organism>
<dbReference type="PANTHER" id="PTHR45947:SF13">
    <property type="entry name" value="TRANSFERASE"/>
    <property type="match status" value="1"/>
</dbReference>
<protein>
    <submittedName>
        <fullName evidence="3">Glycosyltransferase</fullName>
        <ecNumber evidence="3">2.4.-.-</ecNumber>
    </submittedName>
</protein>
<dbReference type="Gene3D" id="3.40.50.2000">
    <property type="entry name" value="Glycogen Phosphorylase B"/>
    <property type="match status" value="2"/>
</dbReference>
<gene>
    <name evidence="3" type="ORF">RM533_11970</name>
</gene>
<evidence type="ECO:0000259" key="2">
    <source>
        <dbReference type="Pfam" id="PF13439"/>
    </source>
</evidence>
<dbReference type="EMBL" id="JAVRHS010000012">
    <property type="protein sequence ID" value="MDT0576887.1"/>
    <property type="molecule type" value="Genomic_DNA"/>
</dbReference>
<sequence>MLFTSGRAFLPQNSGGVQSSTMQLCAALVARGHDVAVLCRLSGGGWTALDSRIKRRVFRTRFSRDTRLGLPVFRAWDPTDTREVVSRFRPDVAVVQSGDTVPIARSLDQLGVPVVLYYRHVAFEDMGGNPAELSGAQHVANSRFTAARVQDRFGVTATVIPPLVLAQNYRTTSTRQNVTFINPYPVKGRDLAFDIAQACPDIPFVFCESWDLNLEMRSWINNRLKDLHNVTLKARTSDMKSIYGKARILLAPSLWEEAWGRVATEAQFSGIPVIGSRQGGLPEAIGPGGVTLDATAPLADWVAAVRRLWEDADYYQTLSEAALSHSRRSEIDPEHQTDRLMDVLAKACATGPAVQI</sequence>
<dbReference type="InterPro" id="IPR028098">
    <property type="entry name" value="Glyco_trans_4-like_N"/>
</dbReference>
<evidence type="ECO:0000313" key="4">
    <source>
        <dbReference type="Proteomes" id="UP001259803"/>
    </source>
</evidence>
<dbReference type="Proteomes" id="UP001259803">
    <property type="component" value="Unassembled WGS sequence"/>
</dbReference>
<feature type="domain" description="Glycosyltransferase subfamily 4-like N-terminal" evidence="2">
    <location>
        <begin position="15"/>
        <end position="162"/>
    </location>
</feature>
<dbReference type="Pfam" id="PF00534">
    <property type="entry name" value="Glycos_transf_1"/>
    <property type="match status" value="1"/>
</dbReference>
<proteinExistence type="predicted"/>
<dbReference type="InterPro" id="IPR050194">
    <property type="entry name" value="Glycosyltransferase_grp1"/>
</dbReference>
<accession>A0ABU2ZN81</accession>
<comment type="caution">
    <text evidence="3">The sequence shown here is derived from an EMBL/GenBank/DDBJ whole genome shotgun (WGS) entry which is preliminary data.</text>
</comment>
<dbReference type="GO" id="GO:0016757">
    <property type="term" value="F:glycosyltransferase activity"/>
    <property type="evidence" value="ECO:0007669"/>
    <property type="project" value="UniProtKB-KW"/>
</dbReference>
<keyword evidence="3" id="KW-0328">Glycosyltransferase</keyword>
<evidence type="ECO:0000313" key="3">
    <source>
        <dbReference type="EMBL" id="MDT0576887.1"/>
    </source>
</evidence>
<dbReference type="EC" id="2.4.-.-" evidence="3"/>
<dbReference type="PANTHER" id="PTHR45947">
    <property type="entry name" value="SULFOQUINOVOSYL TRANSFERASE SQD2"/>
    <property type="match status" value="1"/>
</dbReference>
<dbReference type="InterPro" id="IPR001296">
    <property type="entry name" value="Glyco_trans_1"/>
</dbReference>
<name>A0ABU2ZN81_9SPHN</name>
<dbReference type="SUPFAM" id="SSF53756">
    <property type="entry name" value="UDP-Glycosyltransferase/glycogen phosphorylase"/>
    <property type="match status" value="1"/>
</dbReference>
<dbReference type="RefSeq" id="WP_311341460.1">
    <property type="nucleotide sequence ID" value="NZ_JAVRHS010000012.1"/>
</dbReference>
<reference evidence="3 4" key="1">
    <citation type="submission" date="2023-09" db="EMBL/GenBank/DDBJ databases">
        <authorList>
            <person name="Rey-Velasco X."/>
        </authorList>
    </citation>
    <scope>NUCLEOTIDE SEQUENCE [LARGE SCALE GENOMIC DNA]</scope>
    <source>
        <strain evidence="3 4">F390</strain>
    </source>
</reference>
<evidence type="ECO:0000259" key="1">
    <source>
        <dbReference type="Pfam" id="PF00534"/>
    </source>
</evidence>
<dbReference type="Pfam" id="PF13439">
    <property type="entry name" value="Glyco_transf_4"/>
    <property type="match status" value="1"/>
</dbReference>
<feature type="domain" description="Glycosyl transferase family 1" evidence="1">
    <location>
        <begin position="199"/>
        <end position="322"/>
    </location>
</feature>
<keyword evidence="4" id="KW-1185">Reference proteome</keyword>
<keyword evidence="3" id="KW-0808">Transferase</keyword>